<keyword evidence="2" id="KW-1185">Reference proteome</keyword>
<dbReference type="EMBL" id="BSXS01010085">
    <property type="protein sequence ID" value="GME97362.1"/>
    <property type="molecule type" value="Genomic_DNA"/>
</dbReference>
<name>A0ACB5TY87_AMBMO</name>
<gene>
    <name evidence="1" type="ORF">Amon02_001022300</name>
</gene>
<organism evidence="1 2">
    <name type="scientific">Ambrosiozyma monospora</name>
    <name type="common">Yeast</name>
    <name type="synonym">Endomycopsis monosporus</name>
    <dbReference type="NCBI Taxonomy" id="43982"/>
    <lineage>
        <taxon>Eukaryota</taxon>
        <taxon>Fungi</taxon>
        <taxon>Dikarya</taxon>
        <taxon>Ascomycota</taxon>
        <taxon>Saccharomycotina</taxon>
        <taxon>Pichiomycetes</taxon>
        <taxon>Pichiales</taxon>
        <taxon>Pichiaceae</taxon>
        <taxon>Ambrosiozyma</taxon>
    </lineage>
</organism>
<proteinExistence type="predicted"/>
<sequence>MSSTEDKKNETKLAPGIKPEDIQYLDNRTVRKLESSDINTTFVEKVDGETKIHFYPDKPTQRIHKDRFIMKEPSRYYDPCAESSKMAVRCMETHDDDYKEVCVEYFKAYRECKKEWMKQRRSDSQNGGIW</sequence>
<evidence type="ECO:0000313" key="1">
    <source>
        <dbReference type="EMBL" id="GME97362.1"/>
    </source>
</evidence>
<protein>
    <submittedName>
        <fullName evidence="1">Unnamed protein product</fullName>
    </submittedName>
</protein>
<evidence type="ECO:0000313" key="2">
    <source>
        <dbReference type="Proteomes" id="UP001165064"/>
    </source>
</evidence>
<comment type="caution">
    <text evidence="1">The sequence shown here is derived from an EMBL/GenBank/DDBJ whole genome shotgun (WGS) entry which is preliminary data.</text>
</comment>
<dbReference type="Proteomes" id="UP001165064">
    <property type="component" value="Unassembled WGS sequence"/>
</dbReference>
<reference evidence="1" key="1">
    <citation type="submission" date="2023-04" db="EMBL/GenBank/DDBJ databases">
        <title>Ambrosiozyma monospora NBRC 10751.</title>
        <authorList>
            <person name="Ichikawa N."/>
            <person name="Sato H."/>
            <person name="Tonouchi N."/>
        </authorList>
    </citation>
    <scope>NUCLEOTIDE SEQUENCE</scope>
    <source>
        <strain evidence="1">NBRC 10751</strain>
    </source>
</reference>
<accession>A0ACB5TY87</accession>